<dbReference type="EMBL" id="CAEZWR010000065">
    <property type="protein sequence ID" value="CAB4663295.1"/>
    <property type="molecule type" value="Genomic_DNA"/>
</dbReference>
<evidence type="ECO:0000256" key="4">
    <source>
        <dbReference type="ARBA" id="ARBA00012458"/>
    </source>
</evidence>
<dbReference type="InterPro" id="IPR011005">
    <property type="entry name" value="Dihydropteroate_synth-like_sf"/>
</dbReference>
<dbReference type="EC" id="2.5.1.15" evidence="4"/>
<keyword evidence="6" id="KW-0479">Metal-binding</keyword>
<gene>
    <name evidence="10" type="ORF">UFOPK2282_00687</name>
</gene>
<keyword evidence="8" id="KW-0289">Folate biosynthesis</keyword>
<dbReference type="PROSITE" id="PS00792">
    <property type="entry name" value="DHPS_1"/>
    <property type="match status" value="1"/>
</dbReference>
<dbReference type="GO" id="GO:0046656">
    <property type="term" value="P:folic acid biosynthetic process"/>
    <property type="evidence" value="ECO:0007669"/>
    <property type="project" value="UniProtKB-KW"/>
</dbReference>
<evidence type="ECO:0000256" key="6">
    <source>
        <dbReference type="ARBA" id="ARBA00022723"/>
    </source>
</evidence>
<dbReference type="PROSITE" id="PS50972">
    <property type="entry name" value="PTERIN_BINDING"/>
    <property type="match status" value="1"/>
</dbReference>
<sequence>MNIRHPAGLPAFLNGVEHALVVGVLNVTPDSFSDGGKFADVGSAVAHGILLRDQGASFIDVGGESTRPGASRVSALEEQHRVLEVIAGLSAAGVATSIDTMHASTAVAAVKAGAFMVNDVSGGLADPEMVSEVAALNVPYVIMHWRGHSTEMSSLTTYVDVVADVVAELRNRVEVAVGAGIARESIVIDPGLGFAKDSDHNWAILNNLAAFDALGLPILIGASRKRFIGALLQDGEGLARSVDKRDIATDAISALAAAAGVWAVRVHDVVGSVDAVRVGTAWRLGRG</sequence>
<evidence type="ECO:0000256" key="2">
    <source>
        <dbReference type="ARBA" id="ARBA00001946"/>
    </source>
</evidence>
<reference evidence="10" key="1">
    <citation type="submission" date="2020-05" db="EMBL/GenBank/DDBJ databases">
        <authorList>
            <person name="Chiriac C."/>
            <person name="Salcher M."/>
            <person name="Ghai R."/>
            <person name="Kavagutti S V."/>
        </authorList>
    </citation>
    <scope>NUCLEOTIDE SEQUENCE</scope>
</reference>
<dbReference type="GO" id="GO:0046654">
    <property type="term" value="P:tetrahydrofolate biosynthetic process"/>
    <property type="evidence" value="ECO:0007669"/>
    <property type="project" value="TreeGrafter"/>
</dbReference>
<dbReference type="GO" id="GO:0046872">
    <property type="term" value="F:metal ion binding"/>
    <property type="evidence" value="ECO:0007669"/>
    <property type="project" value="UniProtKB-KW"/>
</dbReference>
<feature type="domain" description="Pterin-binding" evidence="9">
    <location>
        <begin position="19"/>
        <end position="277"/>
    </location>
</feature>
<proteinExistence type="predicted"/>
<dbReference type="InterPro" id="IPR006390">
    <property type="entry name" value="DHP_synth_dom"/>
</dbReference>
<dbReference type="CDD" id="cd00739">
    <property type="entry name" value="DHPS"/>
    <property type="match status" value="1"/>
</dbReference>
<accession>A0A6J6LS23</accession>
<protein>
    <recommendedName>
        <fullName evidence="4">dihydropteroate synthase</fullName>
        <ecNumber evidence="4">2.5.1.15</ecNumber>
    </recommendedName>
</protein>
<evidence type="ECO:0000259" key="9">
    <source>
        <dbReference type="PROSITE" id="PS50972"/>
    </source>
</evidence>
<dbReference type="InterPro" id="IPR045031">
    <property type="entry name" value="DHP_synth-like"/>
</dbReference>
<comment type="catalytic activity">
    <reaction evidence="1">
        <text>(7,8-dihydropterin-6-yl)methyl diphosphate + 4-aminobenzoate = 7,8-dihydropteroate + diphosphate</text>
        <dbReference type="Rhea" id="RHEA:19949"/>
        <dbReference type="ChEBI" id="CHEBI:17836"/>
        <dbReference type="ChEBI" id="CHEBI:17839"/>
        <dbReference type="ChEBI" id="CHEBI:33019"/>
        <dbReference type="ChEBI" id="CHEBI:72950"/>
        <dbReference type="EC" id="2.5.1.15"/>
    </reaction>
</comment>
<evidence type="ECO:0000256" key="1">
    <source>
        <dbReference type="ARBA" id="ARBA00000012"/>
    </source>
</evidence>
<evidence type="ECO:0000256" key="5">
    <source>
        <dbReference type="ARBA" id="ARBA00022679"/>
    </source>
</evidence>
<dbReference type="FunFam" id="3.20.20.20:FF:000006">
    <property type="entry name" value="Dihydropteroate synthase"/>
    <property type="match status" value="1"/>
</dbReference>
<dbReference type="NCBIfam" id="TIGR01496">
    <property type="entry name" value="DHPS"/>
    <property type="match status" value="1"/>
</dbReference>
<keyword evidence="7" id="KW-0460">Magnesium</keyword>
<dbReference type="GO" id="GO:0004156">
    <property type="term" value="F:dihydropteroate synthase activity"/>
    <property type="evidence" value="ECO:0007669"/>
    <property type="project" value="UniProtKB-EC"/>
</dbReference>
<evidence type="ECO:0000256" key="8">
    <source>
        <dbReference type="ARBA" id="ARBA00022909"/>
    </source>
</evidence>
<keyword evidence="5" id="KW-0808">Transferase</keyword>
<comment type="pathway">
    <text evidence="3">Cofactor biosynthesis; tetrahydrofolate biosynthesis; 7,8-dihydrofolate from 2-amino-4-hydroxy-6-hydroxymethyl-7,8-dihydropteridine diphosphate and 4-aminobenzoate: step 1/2.</text>
</comment>
<evidence type="ECO:0000313" key="10">
    <source>
        <dbReference type="EMBL" id="CAB4663295.1"/>
    </source>
</evidence>
<name>A0A6J6LS23_9ZZZZ</name>
<evidence type="ECO:0000256" key="3">
    <source>
        <dbReference type="ARBA" id="ARBA00004763"/>
    </source>
</evidence>
<comment type="cofactor">
    <cofactor evidence="2">
        <name>Mg(2+)</name>
        <dbReference type="ChEBI" id="CHEBI:18420"/>
    </cofactor>
</comment>
<dbReference type="InterPro" id="IPR000489">
    <property type="entry name" value="Pterin-binding_dom"/>
</dbReference>
<dbReference type="SUPFAM" id="SSF51717">
    <property type="entry name" value="Dihydropteroate synthetase-like"/>
    <property type="match status" value="1"/>
</dbReference>
<dbReference type="PANTHER" id="PTHR20941">
    <property type="entry name" value="FOLATE SYNTHESIS PROTEINS"/>
    <property type="match status" value="1"/>
</dbReference>
<evidence type="ECO:0000256" key="7">
    <source>
        <dbReference type="ARBA" id="ARBA00022842"/>
    </source>
</evidence>
<dbReference type="AlphaFoldDB" id="A0A6J6LS23"/>
<dbReference type="Pfam" id="PF00809">
    <property type="entry name" value="Pterin_bind"/>
    <property type="match status" value="1"/>
</dbReference>
<dbReference type="GO" id="GO:0005829">
    <property type="term" value="C:cytosol"/>
    <property type="evidence" value="ECO:0007669"/>
    <property type="project" value="TreeGrafter"/>
</dbReference>
<dbReference type="Gene3D" id="3.20.20.20">
    <property type="entry name" value="Dihydropteroate synthase-like"/>
    <property type="match status" value="1"/>
</dbReference>
<dbReference type="PANTHER" id="PTHR20941:SF1">
    <property type="entry name" value="FOLIC ACID SYNTHESIS PROTEIN FOL1"/>
    <property type="match status" value="1"/>
</dbReference>
<organism evidence="10">
    <name type="scientific">freshwater metagenome</name>
    <dbReference type="NCBI Taxonomy" id="449393"/>
    <lineage>
        <taxon>unclassified sequences</taxon>
        <taxon>metagenomes</taxon>
        <taxon>ecological metagenomes</taxon>
    </lineage>
</organism>